<dbReference type="RefSeq" id="WP_008333071.1">
    <property type="nucleotide sequence ID" value="NZ_CH902578.1"/>
</dbReference>
<proteinExistence type="predicted"/>
<dbReference type="STRING" id="314271.RB2654_15050"/>
<dbReference type="OrthoDB" id="9771666at2"/>
<reference evidence="3 4" key="1">
    <citation type="journal article" date="2010" name="J. Bacteriol.">
        <title>Genome sequences of Pelagibaca bermudensis HTCC2601T and Maritimibacter alkaliphilus HTCC2654T, the type strains of two marine Roseobacter genera.</title>
        <authorList>
            <person name="Thrash J.C."/>
            <person name="Cho J.C."/>
            <person name="Ferriera S."/>
            <person name="Johnson J."/>
            <person name="Vergin K.L."/>
            <person name="Giovannoni S.J."/>
        </authorList>
    </citation>
    <scope>NUCLEOTIDE SEQUENCE [LARGE SCALE GENOMIC DNA]</scope>
    <source>
        <strain evidence="3 4">HTCC2654</strain>
    </source>
</reference>
<dbReference type="AlphaFoldDB" id="A3VH59"/>
<organism evidence="3 4">
    <name type="scientific">Maritimibacter alkaliphilus HTCC2654</name>
    <dbReference type="NCBI Taxonomy" id="314271"/>
    <lineage>
        <taxon>Bacteria</taxon>
        <taxon>Pseudomonadati</taxon>
        <taxon>Pseudomonadota</taxon>
        <taxon>Alphaproteobacteria</taxon>
        <taxon>Rhodobacterales</taxon>
        <taxon>Roseobacteraceae</taxon>
        <taxon>Maritimibacter</taxon>
    </lineage>
</organism>
<accession>A3VH59</accession>
<comment type="caution">
    <text evidence="3">The sequence shown here is derived from an EMBL/GenBank/DDBJ whole genome shotgun (WGS) entry which is preliminary data.</text>
</comment>
<dbReference type="SUPFAM" id="SSF53474">
    <property type="entry name" value="alpha/beta-Hydrolases"/>
    <property type="match status" value="1"/>
</dbReference>
<evidence type="ECO:0000256" key="1">
    <source>
        <dbReference type="ARBA" id="ARBA00022801"/>
    </source>
</evidence>
<evidence type="ECO:0000313" key="3">
    <source>
        <dbReference type="EMBL" id="EAQ12614.1"/>
    </source>
</evidence>
<dbReference type="eggNOG" id="COG0657">
    <property type="taxonomic scope" value="Bacteria"/>
</dbReference>
<keyword evidence="4" id="KW-1185">Reference proteome</keyword>
<dbReference type="InterPro" id="IPR050300">
    <property type="entry name" value="GDXG_lipolytic_enzyme"/>
</dbReference>
<protein>
    <recommendedName>
        <fullName evidence="2">Alpha/beta hydrolase fold-3 domain-containing protein</fullName>
    </recommendedName>
</protein>
<evidence type="ECO:0000313" key="4">
    <source>
        <dbReference type="Proteomes" id="UP000002931"/>
    </source>
</evidence>
<dbReference type="Gene3D" id="3.40.50.1820">
    <property type="entry name" value="alpha/beta hydrolase"/>
    <property type="match status" value="1"/>
</dbReference>
<sequence>MGSAVADTGIDWEEAFVNAGRIDGGETYPDLWTDRAEAFRKSASAAFDIPYGDHDRQVFDLFHPAGTPRGLAVIVHGGYWLRFDKTFWSDLAEGALAHGWAVAMPSYRLAPEVRISEISKDIASAIAAAGERVAGPIRLTGHSAGGHLVTRMVSESTPLLKAVADRVERVVSISGLHDLRPLRRNSMNEALRLDADEAAAESPALGSKRGKVDVTAWVGARERPEFLRQAALLAEAWNIPLVADPGRHHFNVIDGLKDPDHPLCRAFAAD</sequence>
<gene>
    <name evidence="3" type="ORF">RB2654_15050</name>
</gene>
<dbReference type="HOGENOM" id="CLU_012494_4_7_5"/>
<name>A3VH59_9RHOB</name>
<dbReference type="InterPro" id="IPR029058">
    <property type="entry name" value="AB_hydrolase_fold"/>
</dbReference>
<dbReference type="PANTHER" id="PTHR48081">
    <property type="entry name" value="AB HYDROLASE SUPERFAMILY PROTEIN C4A8.06C"/>
    <property type="match status" value="1"/>
</dbReference>
<feature type="domain" description="Alpha/beta hydrolase fold-3" evidence="2">
    <location>
        <begin position="73"/>
        <end position="188"/>
    </location>
</feature>
<dbReference type="Pfam" id="PF07859">
    <property type="entry name" value="Abhydrolase_3"/>
    <property type="match status" value="1"/>
</dbReference>
<dbReference type="EMBL" id="AAMT01000008">
    <property type="protein sequence ID" value="EAQ12614.1"/>
    <property type="molecule type" value="Genomic_DNA"/>
</dbReference>
<evidence type="ECO:0000259" key="2">
    <source>
        <dbReference type="Pfam" id="PF07859"/>
    </source>
</evidence>
<dbReference type="InterPro" id="IPR013094">
    <property type="entry name" value="AB_hydrolase_3"/>
</dbReference>
<dbReference type="GO" id="GO:0016787">
    <property type="term" value="F:hydrolase activity"/>
    <property type="evidence" value="ECO:0007669"/>
    <property type="project" value="UniProtKB-KW"/>
</dbReference>
<keyword evidence="1" id="KW-0378">Hydrolase</keyword>
<dbReference type="Proteomes" id="UP000002931">
    <property type="component" value="Unassembled WGS sequence"/>
</dbReference>
<dbReference type="PANTHER" id="PTHR48081:SF33">
    <property type="entry name" value="KYNURENINE FORMAMIDASE"/>
    <property type="match status" value="1"/>
</dbReference>